<feature type="chain" id="PRO_5023016692" description="Secreted protein" evidence="2">
    <location>
        <begin position="18"/>
        <end position="96"/>
    </location>
</feature>
<comment type="caution">
    <text evidence="3">The sequence shown here is derived from an EMBL/GenBank/DDBJ whole genome shotgun (WGS) entry which is preliminary data.</text>
</comment>
<reference evidence="3 4" key="1">
    <citation type="submission" date="2019-05" db="EMBL/GenBank/DDBJ databases">
        <title>Another draft genome of Portunus trituberculatus and its Hox gene families provides insights of decapod evolution.</title>
        <authorList>
            <person name="Jeong J.-H."/>
            <person name="Song I."/>
            <person name="Kim S."/>
            <person name="Choi T."/>
            <person name="Kim D."/>
            <person name="Ryu S."/>
            <person name="Kim W."/>
        </authorList>
    </citation>
    <scope>NUCLEOTIDE SEQUENCE [LARGE SCALE GENOMIC DNA]</scope>
    <source>
        <tissue evidence="3">Muscle</tissue>
    </source>
</reference>
<evidence type="ECO:0000256" key="2">
    <source>
        <dbReference type="SAM" id="SignalP"/>
    </source>
</evidence>
<accession>A0A5B7I9R0</accession>
<gene>
    <name evidence="3" type="ORF">E2C01_072742</name>
</gene>
<keyword evidence="2" id="KW-0732">Signal</keyword>
<evidence type="ECO:0000313" key="4">
    <source>
        <dbReference type="Proteomes" id="UP000324222"/>
    </source>
</evidence>
<dbReference type="EMBL" id="VSRR010047972">
    <property type="protein sequence ID" value="MPC78257.1"/>
    <property type="molecule type" value="Genomic_DNA"/>
</dbReference>
<dbReference type="Proteomes" id="UP000324222">
    <property type="component" value="Unassembled WGS sequence"/>
</dbReference>
<dbReference type="AlphaFoldDB" id="A0A5B7I9R0"/>
<protein>
    <recommendedName>
        <fullName evidence="5">Secreted protein</fullName>
    </recommendedName>
</protein>
<feature type="signal peptide" evidence="2">
    <location>
        <begin position="1"/>
        <end position="17"/>
    </location>
</feature>
<evidence type="ECO:0000256" key="1">
    <source>
        <dbReference type="SAM" id="MobiDB-lite"/>
    </source>
</evidence>
<evidence type="ECO:0008006" key="5">
    <source>
        <dbReference type="Google" id="ProtNLM"/>
    </source>
</evidence>
<name>A0A5B7I9R0_PORTR</name>
<organism evidence="3 4">
    <name type="scientific">Portunus trituberculatus</name>
    <name type="common">Swimming crab</name>
    <name type="synonym">Neptunus trituberculatus</name>
    <dbReference type="NCBI Taxonomy" id="210409"/>
    <lineage>
        <taxon>Eukaryota</taxon>
        <taxon>Metazoa</taxon>
        <taxon>Ecdysozoa</taxon>
        <taxon>Arthropoda</taxon>
        <taxon>Crustacea</taxon>
        <taxon>Multicrustacea</taxon>
        <taxon>Malacostraca</taxon>
        <taxon>Eumalacostraca</taxon>
        <taxon>Eucarida</taxon>
        <taxon>Decapoda</taxon>
        <taxon>Pleocyemata</taxon>
        <taxon>Brachyura</taxon>
        <taxon>Eubrachyura</taxon>
        <taxon>Portunoidea</taxon>
        <taxon>Portunidae</taxon>
        <taxon>Portuninae</taxon>
        <taxon>Portunus</taxon>
    </lineage>
</organism>
<proteinExistence type="predicted"/>
<feature type="region of interest" description="Disordered" evidence="1">
    <location>
        <begin position="72"/>
        <end position="96"/>
    </location>
</feature>
<evidence type="ECO:0000313" key="3">
    <source>
        <dbReference type="EMBL" id="MPC78257.1"/>
    </source>
</evidence>
<sequence length="96" mass="10187">MLLLLLIVSSNQCFILPVNFECLVSSVSSACIRRATLSASTRPSSSSSRLSPLIASRGLVSDELGIAVRRELSRDKHPPSAERGVGGSAGCKVYPR</sequence>
<keyword evidence="4" id="KW-1185">Reference proteome</keyword>